<evidence type="ECO:0000313" key="3">
    <source>
        <dbReference type="Proteomes" id="UP001224775"/>
    </source>
</evidence>
<reference evidence="2" key="1">
    <citation type="submission" date="2023-06" db="EMBL/GenBank/DDBJ databases">
        <title>Survivors Of The Sea: Transcriptome response of Skeletonema marinoi to long-term dormancy.</title>
        <authorList>
            <person name="Pinder M.I.M."/>
            <person name="Kourtchenko O."/>
            <person name="Robertson E.K."/>
            <person name="Larsson T."/>
            <person name="Maumus F."/>
            <person name="Osuna-Cruz C.M."/>
            <person name="Vancaester E."/>
            <person name="Stenow R."/>
            <person name="Vandepoele K."/>
            <person name="Ploug H."/>
            <person name="Bruchert V."/>
            <person name="Godhe A."/>
            <person name="Topel M."/>
        </authorList>
    </citation>
    <scope>NUCLEOTIDE SEQUENCE</scope>
    <source>
        <strain evidence="2">R05AC</strain>
    </source>
</reference>
<sequence length="402" mass="44733">MPSSDLAPRYDLHRNPPYQINYRSKRAGKHITATKRRVTFQFGFSSAEAIASGETEANCRGEEHEIVLIWSHVSGKRELFMDGKPIHASKAARGNTKFQYTWGIGSHVLKIIANGTPPMGEHSNLRQFDLYLDGISFFRFFRIYQLGRSQVKGLSTPQTSNNLSHGPSKEYSYRGTGYAVADDLSEYDEDDSSRDVVSSVPPSVEVQTKMLDLFDTPSLMTAPTLSITSSASSFDEFSPVNSPVNNRCTSTFDANLIMSAYNNNTSNVAQLPYQEESRSDVNSRALVPVSEDQIDVITKSMKNIVNLDDINSKPFQPVSQSLVSNNTKPTSGASNWGLVGRQPTLQEQQQMKSQMTAVQQQQQQVPAQNQQPYGQAPPMQNQPYGYYANGNAQQAYTYARAY</sequence>
<feature type="region of interest" description="Disordered" evidence="1">
    <location>
        <begin position="352"/>
        <end position="377"/>
    </location>
</feature>
<feature type="compositionally biased region" description="Low complexity" evidence="1">
    <location>
        <begin position="352"/>
        <end position="374"/>
    </location>
</feature>
<protein>
    <submittedName>
        <fullName evidence="2">Uncharacterized protein</fullName>
    </submittedName>
</protein>
<keyword evidence="3" id="KW-1185">Reference proteome</keyword>
<name>A0AAD9D4Q3_9STRA</name>
<accession>A0AAD9D4Q3</accession>
<organism evidence="2 3">
    <name type="scientific">Skeletonema marinoi</name>
    <dbReference type="NCBI Taxonomy" id="267567"/>
    <lineage>
        <taxon>Eukaryota</taxon>
        <taxon>Sar</taxon>
        <taxon>Stramenopiles</taxon>
        <taxon>Ochrophyta</taxon>
        <taxon>Bacillariophyta</taxon>
        <taxon>Coscinodiscophyceae</taxon>
        <taxon>Thalassiosirophycidae</taxon>
        <taxon>Thalassiosirales</taxon>
        <taxon>Skeletonemataceae</taxon>
        <taxon>Skeletonema</taxon>
        <taxon>Skeletonema marinoi-dohrnii complex</taxon>
    </lineage>
</organism>
<gene>
    <name evidence="2" type="ORF">QTG54_016466</name>
</gene>
<comment type="caution">
    <text evidence="2">The sequence shown here is derived from an EMBL/GenBank/DDBJ whole genome shotgun (WGS) entry which is preliminary data.</text>
</comment>
<evidence type="ECO:0000313" key="2">
    <source>
        <dbReference type="EMBL" id="KAK1732928.1"/>
    </source>
</evidence>
<dbReference type="EMBL" id="JATAAI010000056">
    <property type="protein sequence ID" value="KAK1732928.1"/>
    <property type="molecule type" value="Genomic_DNA"/>
</dbReference>
<dbReference type="Proteomes" id="UP001224775">
    <property type="component" value="Unassembled WGS sequence"/>
</dbReference>
<dbReference type="AlphaFoldDB" id="A0AAD9D4Q3"/>
<evidence type="ECO:0000256" key="1">
    <source>
        <dbReference type="SAM" id="MobiDB-lite"/>
    </source>
</evidence>
<proteinExistence type="predicted"/>